<sequence length="300" mass="33618">MSESLTARQAQLLQANETLNAQIQKTQEHVQLVMEAKPTPRKVSLIAEEADEDQVSMLPQPMSSSKASLASGDAGRQSSSSNLRRPTATSRTNLHEHGEENDPAFRYQRAQIRVLQDELAKLLEGQKNAVPKHDAVAAELERAQVDHNALSEHVQAMQVVLEKNKKLQGMQEAKQRMLDTDIASARVQVANTGKNEKQLTRSAKVAEVRLNECSEELSAAKKELDDEKSNQGGHAVPRHEHERALKDHQRLEKQKADLIAAFKLQIHLIDVLKRQKLHLETAKMLSFIEDEFTKTLETSV</sequence>
<protein>
    <submittedName>
        <fullName evidence="2">Uncharacterized protein</fullName>
    </submittedName>
</protein>
<reference evidence="2 3" key="1">
    <citation type="submission" date="2019-07" db="EMBL/GenBank/DDBJ databases">
        <title>Genomics analysis of Aphanomyces spp. identifies a new class of oomycete effector associated with host adaptation.</title>
        <authorList>
            <person name="Gaulin E."/>
        </authorList>
    </citation>
    <scope>NUCLEOTIDE SEQUENCE [LARGE SCALE GENOMIC DNA]</scope>
    <source>
        <strain evidence="2 3">ATCC 201684</strain>
    </source>
</reference>
<keyword evidence="3" id="KW-1185">Reference proteome</keyword>
<dbReference type="PANTHER" id="PTHR23313">
    <property type="entry name" value="TSEC1-RELATED"/>
    <property type="match status" value="1"/>
</dbReference>
<organism evidence="2 3">
    <name type="scientific">Aphanomyces euteiches</name>
    <dbReference type="NCBI Taxonomy" id="100861"/>
    <lineage>
        <taxon>Eukaryota</taxon>
        <taxon>Sar</taxon>
        <taxon>Stramenopiles</taxon>
        <taxon>Oomycota</taxon>
        <taxon>Saprolegniomycetes</taxon>
        <taxon>Saprolegniales</taxon>
        <taxon>Verrucalvaceae</taxon>
        <taxon>Aphanomyces</taxon>
    </lineage>
</organism>
<dbReference type="AlphaFoldDB" id="A0A6G0X402"/>
<comment type="caution">
    <text evidence="2">The sequence shown here is derived from an EMBL/GenBank/DDBJ whole genome shotgun (WGS) entry which is preliminary data.</text>
</comment>
<feature type="region of interest" description="Disordered" evidence="1">
    <location>
        <begin position="222"/>
        <end position="247"/>
    </location>
</feature>
<dbReference type="PANTHER" id="PTHR23313:SF0">
    <property type="entry name" value="TESTIS-EXPRESSED PROTEIN 9"/>
    <property type="match status" value="1"/>
</dbReference>
<proteinExistence type="predicted"/>
<dbReference type="Proteomes" id="UP000481153">
    <property type="component" value="Unassembled WGS sequence"/>
</dbReference>
<evidence type="ECO:0000313" key="3">
    <source>
        <dbReference type="Proteomes" id="UP000481153"/>
    </source>
</evidence>
<evidence type="ECO:0000313" key="2">
    <source>
        <dbReference type="EMBL" id="KAF0734630.1"/>
    </source>
</evidence>
<gene>
    <name evidence="2" type="ORF">Ae201684_008708</name>
</gene>
<accession>A0A6G0X402</accession>
<dbReference type="VEuPathDB" id="FungiDB:AeMF1_003821"/>
<feature type="compositionally biased region" description="Polar residues" evidence="1">
    <location>
        <begin position="76"/>
        <end position="92"/>
    </location>
</feature>
<feature type="compositionally biased region" description="Basic and acidic residues" evidence="1">
    <location>
        <begin position="237"/>
        <end position="247"/>
    </location>
</feature>
<name>A0A6G0X402_9STRA</name>
<dbReference type="EMBL" id="VJMJ01000109">
    <property type="protein sequence ID" value="KAF0734630.1"/>
    <property type="molecule type" value="Genomic_DNA"/>
</dbReference>
<evidence type="ECO:0000256" key="1">
    <source>
        <dbReference type="SAM" id="MobiDB-lite"/>
    </source>
</evidence>
<feature type="region of interest" description="Disordered" evidence="1">
    <location>
        <begin position="51"/>
        <end position="103"/>
    </location>
</feature>